<reference evidence="2 3" key="1">
    <citation type="journal article" date="2016" name="Nat. Commun.">
        <title>Thousands of microbial genomes shed light on interconnected biogeochemical processes in an aquifer system.</title>
        <authorList>
            <person name="Anantharaman K."/>
            <person name="Brown C.T."/>
            <person name="Hug L.A."/>
            <person name="Sharon I."/>
            <person name="Castelle C.J."/>
            <person name="Probst A.J."/>
            <person name="Thomas B.C."/>
            <person name="Singh A."/>
            <person name="Wilkins M.J."/>
            <person name="Karaoz U."/>
            <person name="Brodie E.L."/>
            <person name="Williams K.H."/>
            <person name="Hubbard S.S."/>
            <person name="Banfield J.F."/>
        </authorList>
    </citation>
    <scope>NUCLEOTIDE SEQUENCE [LARGE SCALE GENOMIC DNA]</scope>
</reference>
<feature type="transmembrane region" description="Helical" evidence="1">
    <location>
        <begin position="12"/>
        <end position="31"/>
    </location>
</feature>
<keyword evidence="1" id="KW-0472">Membrane</keyword>
<evidence type="ECO:0000313" key="3">
    <source>
        <dbReference type="Proteomes" id="UP000177141"/>
    </source>
</evidence>
<evidence type="ECO:0000313" key="2">
    <source>
        <dbReference type="EMBL" id="OGK47271.1"/>
    </source>
</evidence>
<protein>
    <submittedName>
        <fullName evidence="2">Uncharacterized protein</fullName>
    </submittedName>
</protein>
<organism evidence="2 3">
    <name type="scientific">Candidatus Roizmanbacteria bacterium RIFCSPLOWO2_01_FULL_38_12</name>
    <dbReference type="NCBI Taxonomy" id="1802061"/>
    <lineage>
        <taxon>Bacteria</taxon>
        <taxon>Candidatus Roizmaniibacteriota</taxon>
    </lineage>
</organism>
<name>A0A1F7IV78_9BACT</name>
<proteinExistence type="predicted"/>
<sequence>MHNKGQSLIEILIVIALMSILLPAIIAGFYVSREAKPQQQQRMRAAELLKESQEIIRIIRENGWSNIPANGTFHPVRSGNSWTLLEGAEVIIPTEITREIIISDVNRLNGQIVTSGGTLDPSTKAINIRISWIQPISSVVESQFYLSRYLENDTHTQTTQAEFDTGIPFSTDVITTEDDDGEVTLGAGGAGSWCIPSVPVFELDLPKQGVANAVTAIEEEAYVGTGENASGVSLANIVITNDDDPSASIYGTFDGYKTNDVFGEADYFYVATHRPNREVVIVRISSLPFAEIGYYNPPPGIEDAAKSIYVDGTVGYVTVNNQLFTFNLTSKIGARSTYDSITLAGIGESVVVKDGYAYVAISGSTSYEMQIVNVANPSDISIVGSANVDGQNAIDLAINDTSTRIYLVTGSSTSNRELFIIDISDKNGARPVLGSYDTNGMDPRGTTLVPGNRLITVGIGGEEYQVININNEANPLRCGGIEVNNGINGVASVLEGDGDAYSYIITGDGNAEFKIIAGGPGGNFATNGTYESADFEIGYTIAFNRFIPTVIEPEGTSINFQIAVADAVSGSCADADYVFTGPDGQTDSFYEATGPITFDDDGIGYENPGRCMRYRAYLFTNNSNSSPILEKVIINYSR</sequence>
<accession>A0A1F7IV78</accession>
<keyword evidence="1" id="KW-0812">Transmembrane</keyword>
<dbReference type="AlphaFoldDB" id="A0A1F7IV78"/>
<dbReference type="Pfam" id="PF07963">
    <property type="entry name" value="N_methyl"/>
    <property type="match status" value="1"/>
</dbReference>
<dbReference type="Proteomes" id="UP000177141">
    <property type="component" value="Unassembled WGS sequence"/>
</dbReference>
<comment type="caution">
    <text evidence="2">The sequence shown here is derived from an EMBL/GenBank/DDBJ whole genome shotgun (WGS) entry which is preliminary data.</text>
</comment>
<evidence type="ECO:0000256" key="1">
    <source>
        <dbReference type="SAM" id="Phobius"/>
    </source>
</evidence>
<gene>
    <name evidence="2" type="ORF">A3A93_05775</name>
</gene>
<dbReference type="STRING" id="1802061.A3A93_05775"/>
<keyword evidence="1" id="KW-1133">Transmembrane helix</keyword>
<dbReference type="EMBL" id="MGAL01000034">
    <property type="protein sequence ID" value="OGK47271.1"/>
    <property type="molecule type" value="Genomic_DNA"/>
</dbReference>
<dbReference type="InterPro" id="IPR012902">
    <property type="entry name" value="N_methyl_site"/>
</dbReference>